<dbReference type="InterPro" id="IPR004574">
    <property type="entry name" value="Alkb"/>
</dbReference>
<evidence type="ECO:0000256" key="4">
    <source>
        <dbReference type="ARBA" id="ARBA00023004"/>
    </source>
</evidence>
<organism evidence="8 9">
    <name type="scientific">Lampropedia cohaerens</name>
    <dbReference type="NCBI Taxonomy" id="1610491"/>
    <lineage>
        <taxon>Bacteria</taxon>
        <taxon>Pseudomonadati</taxon>
        <taxon>Pseudomonadota</taxon>
        <taxon>Betaproteobacteria</taxon>
        <taxon>Burkholderiales</taxon>
        <taxon>Comamonadaceae</taxon>
        <taxon>Lampropedia</taxon>
    </lineage>
</organism>
<feature type="binding site" evidence="5">
    <location>
        <begin position="215"/>
        <end position="221"/>
    </location>
    <ligand>
        <name>2-oxoglutarate</name>
        <dbReference type="ChEBI" id="CHEBI:16810"/>
    </ligand>
</feature>
<keyword evidence="1 6" id="KW-0479">Metal-binding</keyword>
<protein>
    <submittedName>
        <fullName evidence="8">Alpha-ketoglutarate-dependent dioxygenase</fullName>
    </submittedName>
</protein>
<comment type="caution">
    <text evidence="8">The sequence shown here is derived from an EMBL/GenBank/DDBJ whole genome shotgun (WGS) entry which is preliminary data.</text>
</comment>
<dbReference type="GO" id="GO:0035513">
    <property type="term" value="P:oxidative RNA demethylation"/>
    <property type="evidence" value="ECO:0007669"/>
    <property type="project" value="TreeGrafter"/>
</dbReference>
<gene>
    <name evidence="8" type="ORF">AAV94_01080</name>
</gene>
<dbReference type="InterPro" id="IPR037151">
    <property type="entry name" value="AlkB-like_sf"/>
</dbReference>
<evidence type="ECO:0000256" key="1">
    <source>
        <dbReference type="ARBA" id="ARBA00022723"/>
    </source>
</evidence>
<evidence type="ECO:0000256" key="2">
    <source>
        <dbReference type="ARBA" id="ARBA00022964"/>
    </source>
</evidence>
<dbReference type="GO" id="GO:0035515">
    <property type="term" value="F:oxidative RNA demethylase activity"/>
    <property type="evidence" value="ECO:0007669"/>
    <property type="project" value="TreeGrafter"/>
</dbReference>
<feature type="binding site" evidence="5">
    <location>
        <begin position="131"/>
        <end position="133"/>
    </location>
    <ligand>
        <name>2-oxoglutarate</name>
        <dbReference type="ChEBI" id="CHEBI:16810"/>
    </ligand>
</feature>
<dbReference type="GO" id="GO:0035516">
    <property type="term" value="F:broad specificity oxidative DNA demethylase activity"/>
    <property type="evidence" value="ECO:0007669"/>
    <property type="project" value="TreeGrafter"/>
</dbReference>
<keyword evidence="2 8" id="KW-0223">Dioxygenase</keyword>
<evidence type="ECO:0000256" key="6">
    <source>
        <dbReference type="PIRSR" id="PIRSR604574-2"/>
    </source>
</evidence>
<comment type="cofactor">
    <cofactor evidence="6">
        <name>Fe(2+)</name>
        <dbReference type="ChEBI" id="CHEBI:29033"/>
    </cofactor>
    <text evidence="6">Binds 1 Fe(2+) ion per subunit.</text>
</comment>
<sequence>MTSSETLAPLGDDLFARAGLEQQLQIGPQAWLLRGLALAHEAELLADLATVLQQAPLRHMVTRGGRRMSVQTSSCGAWGWTSSPNGYAYSAVDPQSGLPWPAMPDSMRQLGTMAAQAAGFAGFAPDSCLINQYLPESKMGLHQDRDESDFTQPIVSVSLGMSALFMWGGLARSDKVQTVHLHHGDVVVWGGQDRLRFHGVRRLLGPAHPQLGPRRINLTLRRARG</sequence>
<dbReference type="Proteomes" id="UP000050580">
    <property type="component" value="Unassembled WGS sequence"/>
</dbReference>
<keyword evidence="4 6" id="KW-0408">Iron</keyword>
<proteinExistence type="predicted"/>
<dbReference type="OrthoDB" id="9796932at2"/>
<dbReference type="SUPFAM" id="SSF51197">
    <property type="entry name" value="Clavaminate synthase-like"/>
    <property type="match status" value="1"/>
</dbReference>
<evidence type="ECO:0000313" key="9">
    <source>
        <dbReference type="Proteomes" id="UP000050580"/>
    </source>
</evidence>
<dbReference type="GO" id="GO:0008198">
    <property type="term" value="F:ferrous iron binding"/>
    <property type="evidence" value="ECO:0007669"/>
    <property type="project" value="TreeGrafter"/>
</dbReference>
<feature type="binding site" evidence="6">
    <location>
        <position position="144"/>
    </location>
    <ligand>
        <name>Fe cation</name>
        <dbReference type="ChEBI" id="CHEBI:24875"/>
        <note>catalytic</note>
    </ligand>
</feature>
<feature type="binding site" evidence="6">
    <location>
        <position position="198"/>
    </location>
    <ligand>
        <name>Fe cation</name>
        <dbReference type="ChEBI" id="CHEBI:24875"/>
        <note>catalytic</note>
    </ligand>
</feature>
<dbReference type="Pfam" id="PF13532">
    <property type="entry name" value="2OG-FeII_Oxy_2"/>
    <property type="match status" value="1"/>
</dbReference>
<dbReference type="PATRIC" id="fig|1610491.3.peg.223"/>
<evidence type="ECO:0000256" key="5">
    <source>
        <dbReference type="PIRSR" id="PIRSR604574-1"/>
    </source>
</evidence>
<keyword evidence="9" id="KW-1185">Reference proteome</keyword>
<dbReference type="AlphaFoldDB" id="A0A0U1Q2R8"/>
<evidence type="ECO:0000256" key="3">
    <source>
        <dbReference type="ARBA" id="ARBA00023002"/>
    </source>
</evidence>
<accession>A0A0U1Q2R8</accession>
<evidence type="ECO:0000259" key="7">
    <source>
        <dbReference type="PROSITE" id="PS51471"/>
    </source>
</evidence>
<dbReference type="PANTHER" id="PTHR16557">
    <property type="entry name" value="ALKYLATED DNA REPAIR PROTEIN ALKB-RELATED"/>
    <property type="match status" value="1"/>
</dbReference>
<dbReference type="InterPro" id="IPR027450">
    <property type="entry name" value="AlkB-like"/>
</dbReference>
<feature type="binding site" evidence="5">
    <location>
        <begin position="87"/>
        <end position="89"/>
    </location>
    <ligand>
        <name>substrate</name>
    </ligand>
</feature>
<dbReference type="Gene3D" id="2.60.120.590">
    <property type="entry name" value="Alpha-ketoglutarate-dependent dioxygenase AlkB-like"/>
    <property type="match status" value="1"/>
</dbReference>
<dbReference type="STRING" id="1610491.AAV94_01080"/>
<evidence type="ECO:0000313" key="8">
    <source>
        <dbReference type="EMBL" id="KKW69036.1"/>
    </source>
</evidence>
<dbReference type="PANTHER" id="PTHR16557:SF2">
    <property type="entry name" value="NUCLEIC ACID DIOXYGENASE ALKBH1"/>
    <property type="match status" value="1"/>
</dbReference>
<dbReference type="GO" id="GO:0005737">
    <property type="term" value="C:cytoplasm"/>
    <property type="evidence" value="ECO:0007669"/>
    <property type="project" value="TreeGrafter"/>
</dbReference>
<dbReference type="EMBL" id="LBNQ01000009">
    <property type="protein sequence ID" value="KKW69036.1"/>
    <property type="molecule type" value="Genomic_DNA"/>
</dbReference>
<feature type="domain" description="Fe2OG dioxygenase" evidence="7">
    <location>
        <begin position="124"/>
        <end position="224"/>
    </location>
</feature>
<keyword evidence="3" id="KW-0560">Oxidoreductase</keyword>
<feature type="binding site" evidence="6">
    <location>
        <position position="142"/>
    </location>
    <ligand>
        <name>Fe cation</name>
        <dbReference type="ChEBI" id="CHEBI:24875"/>
        <note>catalytic</note>
    </ligand>
</feature>
<name>A0A0U1Q2R8_9BURK</name>
<reference evidence="8 9" key="1">
    <citation type="submission" date="2015-05" db="EMBL/GenBank/DDBJ databases">
        <title>Draft genome sequence of Lampropedia sp. CT6, isolated from the microbial mat of a hot water spring, located at Manikaran, India.</title>
        <authorList>
            <person name="Tripathi C."/>
            <person name="Rani P."/>
            <person name="Mahato N.K."/>
            <person name="Lal R."/>
        </authorList>
    </citation>
    <scope>NUCLEOTIDE SEQUENCE [LARGE SCALE GENOMIC DNA]</scope>
    <source>
        <strain evidence="8 9">CT6</strain>
    </source>
</reference>
<feature type="binding site" evidence="5">
    <location>
        <position position="172"/>
    </location>
    <ligand>
        <name>substrate</name>
    </ligand>
</feature>
<dbReference type="InterPro" id="IPR005123">
    <property type="entry name" value="Oxoglu/Fe-dep_dioxygenase_dom"/>
</dbReference>
<feature type="binding site" evidence="5">
    <location>
        <position position="80"/>
    </location>
    <ligand>
        <name>substrate</name>
    </ligand>
</feature>
<dbReference type="PROSITE" id="PS51471">
    <property type="entry name" value="FE2OG_OXY"/>
    <property type="match status" value="1"/>
</dbReference>
<dbReference type="RefSeq" id="WP_046740471.1">
    <property type="nucleotide sequence ID" value="NZ_LBNQ01000009.1"/>
</dbReference>
<dbReference type="NCBIfam" id="NF011930">
    <property type="entry name" value="PRK15401.1"/>
    <property type="match status" value="1"/>
</dbReference>
<feature type="binding site" evidence="5">
    <location>
        <position position="146"/>
    </location>
    <ligand>
        <name>substrate</name>
    </ligand>
</feature>